<reference evidence="1 2" key="1">
    <citation type="journal article" date="2014" name="Agronomy (Basel)">
        <title>A Draft Genome Sequence for Ensete ventricosum, the Drought-Tolerant Tree Against Hunger.</title>
        <authorList>
            <person name="Harrison J."/>
            <person name="Moore K.A."/>
            <person name="Paszkiewicz K."/>
            <person name="Jones T."/>
            <person name="Grant M."/>
            <person name="Ambacheew D."/>
            <person name="Muzemil S."/>
            <person name="Studholme D.J."/>
        </authorList>
    </citation>
    <scope>NUCLEOTIDE SEQUENCE [LARGE SCALE GENOMIC DNA]</scope>
</reference>
<gene>
    <name evidence="1" type="ORF">B296_00034391</name>
</gene>
<comment type="caution">
    <text evidence="1">The sequence shown here is derived from an EMBL/GenBank/DDBJ whole genome shotgun (WGS) entry which is preliminary data.</text>
</comment>
<evidence type="ECO:0000313" key="2">
    <source>
        <dbReference type="Proteomes" id="UP000287651"/>
    </source>
</evidence>
<sequence length="83" mass="9562">MMFGNLLLVFGLKIEMHSGQLSGRESDSETEDIEHSEKLRQVKAVLEEVLFLFVVAYIALHHLLANVEKHQYFLCNMPISIEM</sequence>
<accession>A0A444EUN8</accession>
<protein>
    <submittedName>
        <fullName evidence="1">Uncharacterized protein</fullName>
    </submittedName>
</protein>
<evidence type="ECO:0000313" key="1">
    <source>
        <dbReference type="EMBL" id="RRT54034.1"/>
    </source>
</evidence>
<dbReference type="Proteomes" id="UP000287651">
    <property type="component" value="Unassembled WGS sequence"/>
</dbReference>
<name>A0A444EUN8_ENSVE</name>
<proteinExistence type="predicted"/>
<dbReference type="EMBL" id="AMZH03010813">
    <property type="protein sequence ID" value="RRT54034.1"/>
    <property type="molecule type" value="Genomic_DNA"/>
</dbReference>
<dbReference type="AlphaFoldDB" id="A0A444EUN8"/>
<organism evidence="1 2">
    <name type="scientific">Ensete ventricosum</name>
    <name type="common">Abyssinian banana</name>
    <name type="synonym">Musa ensete</name>
    <dbReference type="NCBI Taxonomy" id="4639"/>
    <lineage>
        <taxon>Eukaryota</taxon>
        <taxon>Viridiplantae</taxon>
        <taxon>Streptophyta</taxon>
        <taxon>Embryophyta</taxon>
        <taxon>Tracheophyta</taxon>
        <taxon>Spermatophyta</taxon>
        <taxon>Magnoliopsida</taxon>
        <taxon>Liliopsida</taxon>
        <taxon>Zingiberales</taxon>
        <taxon>Musaceae</taxon>
        <taxon>Ensete</taxon>
    </lineage>
</organism>